<dbReference type="Pfam" id="PF00595">
    <property type="entry name" value="PDZ"/>
    <property type="match status" value="1"/>
</dbReference>
<dbReference type="EMBL" id="JANEYG010000004">
    <property type="protein sequence ID" value="KAJ8923500.1"/>
    <property type="molecule type" value="Genomic_DNA"/>
</dbReference>
<proteinExistence type="predicted"/>
<dbReference type="PROSITE" id="PS50106">
    <property type="entry name" value="PDZ"/>
    <property type="match status" value="1"/>
</dbReference>
<evidence type="ECO:0000313" key="3">
    <source>
        <dbReference type="EMBL" id="KAJ8923500.1"/>
    </source>
</evidence>
<dbReference type="SMART" id="SM00228">
    <property type="entry name" value="PDZ"/>
    <property type="match status" value="1"/>
</dbReference>
<protein>
    <recommendedName>
        <fullName evidence="2">PDZ domain-containing protein</fullName>
    </recommendedName>
</protein>
<organism evidence="3 4">
    <name type="scientific">Exocentrus adspersus</name>
    <dbReference type="NCBI Taxonomy" id="1586481"/>
    <lineage>
        <taxon>Eukaryota</taxon>
        <taxon>Metazoa</taxon>
        <taxon>Ecdysozoa</taxon>
        <taxon>Arthropoda</taxon>
        <taxon>Hexapoda</taxon>
        <taxon>Insecta</taxon>
        <taxon>Pterygota</taxon>
        <taxon>Neoptera</taxon>
        <taxon>Endopterygota</taxon>
        <taxon>Coleoptera</taxon>
        <taxon>Polyphaga</taxon>
        <taxon>Cucujiformia</taxon>
        <taxon>Chrysomeloidea</taxon>
        <taxon>Cerambycidae</taxon>
        <taxon>Lamiinae</taxon>
        <taxon>Acanthocinini</taxon>
        <taxon>Exocentrus</taxon>
    </lineage>
</organism>
<dbReference type="InterPro" id="IPR036034">
    <property type="entry name" value="PDZ_sf"/>
</dbReference>
<keyword evidence="4" id="KW-1185">Reference proteome</keyword>
<feature type="region of interest" description="Disordered" evidence="1">
    <location>
        <begin position="105"/>
        <end position="143"/>
    </location>
</feature>
<dbReference type="SUPFAM" id="SSF50156">
    <property type="entry name" value="PDZ domain-like"/>
    <property type="match status" value="1"/>
</dbReference>
<accession>A0AAV8WA48</accession>
<evidence type="ECO:0000259" key="2">
    <source>
        <dbReference type="PROSITE" id="PS50106"/>
    </source>
</evidence>
<dbReference type="PANTHER" id="PTHR11324">
    <property type="entry name" value="IL16-RELATED"/>
    <property type="match status" value="1"/>
</dbReference>
<sequence>MLFMNINGSISQKWKRLRKCCASLRGVSTHTSETSKSTLLESSTPHILVSTPHATSSLRIPSSKKSSVQDVLRAKLSQIHVGLRKRRALSVQEFFHQSQEKQPTFYVPSPCSMSPTSGDTPQARRPRSRQRSVTSLTYTPSQSKEFVKCHSGEWDPLPYEPPPDYDDDEKAPTRRWSVIALNKTDRNNRGQPKLEHINIKIPKTKLNKSFDRPRSQSPNWHKEQGKTIRGDALAIKPHLASKANSKSHYELIGARQKPEARRDAERKQQESIEELEEIEEEESKFCTLPRGGNTFTIRQVVFQKGPDFKPLGFSIVGGRDSPKGSMGIYVKTIFPKGQAADSGTLREGDEILAVNSKPLHGASHKEAINVFKQIRSGSVLLHIGRRVQKKHREKAY</sequence>
<reference evidence="3 4" key="1">
    <citation type="journal article" date="2023" name="Insect Mol. Biol.">
        <title>Genome sequencing provides insights into the evolution of gene families encoding plant cell wall-degrading enzymes in longhorned beetles.</title>
        <authorList>
            <person name="Shin N.R."/>
            <person name="Okamura Y."/>
            <person name="Kirsch R."/>
            <person name="Pauchet Y."/>
        </authorList>
    </citation>
    <scope>NUCLEOTIDE SEQUENCE [LARGE SCALE GENOMIC DNA]</scope>
    <source>
        <strain evidence="3">EAD_L_NR</strain>
    </source>
</reference>
<dbReference type="CDD" id="cd06759">
    <property type="entry name" value="PDZ3_PDZD2-PDZ1_hPro-IL-16-like"/>
    <property type="match status" value="1"/>
</dbReference>
<feature type="compositionally biased region" description="Polar residues" evidence="1">
    <location>
        <begin position="111"/>
        <end position="120"/>
    </location>
</feature>
<comment type="caution">
    <text evidence="3">The sequence shown here is derived from an EMBL/GenBank/DDBJ whole genome shotgun (WGS) entry which is preliminary data.</text>
</comment>
<feature type="domain" description="PDZ" evidence="2">
    <location>
        <begin position="299"/>
        <end position="373"/>
    </location>
</feature>
<dbReference type="Proteomes" id="UP001159042">
    <property type="component" value="Unassembled WGS sequence"/>
</dbReference>
<name>A0AAV8WA48_9CUCU</name>
<evidence type="ECO:0000256" key="1">
    <source>
        <dbReference type="SAM" id="MobiDB-lite"/>
    </source>
</evidence>
<gene>
    <name evidence="3" type="ORF">NQ315_010078</name>
</gene>
<dbReference type="AlphaFoldDB" id="A0AAV8WA48"/>
<evidence type="ECO:0000313" key="4">
    <source>
        <dbReference type="Proteomes" id="UP001159042"/>
    </source>
</evidence>
<feature type="region of interest" description="Disordered" evidence="1">
    <location>
        <begin position="240"/>
        <end position="270"/>
    </location>
</feature>
<dbReference type="InterPro" id="IPR001478">
    <property type="entry name" value="PDZ"/>
</dbReference>
<dbReference type="Gene3D" id="2.30.42.10">
    <property type="match status" value="1"/>
</dbReference>
<dbReference type="PANTHER" id="PTHR11324:SF16">
    <property type="entry name" value="PDZ DOMAIN-CONTAINING PROTEIN 2"/>
    <property type="match status" value="1"/>
</dbReference>
<feature type="compositionally biased region" description="Basic and acidic residues" evidence="1">
    <location>
        <begin position="256"/>
        <end position="270"/>
    </location>
</feature>
<feature type="compositionally biased region" description="Polar residues" evidence="1">
    <location>
        <begin position="133"/>
        <end position="143"/>
    </location>
</feature>